<sequence>MFFILSKVLDLVLLPTVWLLALLLAALLARQPRRQRQWLVAAAALTLLATNPALTNEALLAWELPAVPLAALPAHADAAVLLTGITQVDKSPHDRAYLGSGADRLTNALWLYRARRVRRIIVSGGSGAITQKAHSEASDLATLLRLAGVPNSAIILEDSSRNTRENALYTKRLLTRYPGTDTLILVTSAFHERRALGCFRKVGLQPIAFPADFRSTDRSWSPGYWAVPSPGALENLSLLVHEMTGWLTYKVMGYI</sequence>
<dbReference type="PANTHER" id="PTHR30336">
    <property type="entry name" value="INNER MEMBRANE PROTEIN, PROBABLE PERMEASE"/>
    <property type="match status" value="1"/>
</dbReference>
<dbReference type="InterPro" id="IPR014729">
    <property type="entry name" value="Rossmann-like_a/b/a_fold"/>
</dbReference>
<keyword evidence="1" id="KW-0472">Membrane</keyword>
<proteinExistence type="predicted"/>
<dbReference type="Pfam" id="PF02698">
    <property type="entry name" value="DUF218"/>
    <property type="match status" value="1"/>
</dbReference>
<dbReference type="InterPro" id="IPR051599">
    <property type="entry name" value="Cell_Envelope_Assoc"/>
</dbReference>
<dbReference type="Gene3D" id="3.40.50.620">
    <property type="entry name" value="HUPs"/>
    <property type="match status" value="1"/>
</dbReference>
<reference evidence="3" key="1">
    <citation type="submission" date="2023-07" db="EMBL/GenBank/DDBJ databases">
        <authorList>
            <person name="Kim M.K."/>
        </authorList>
    </citation>
    <scope>NUCLEOTIDE SEQUENCE</scope>
    <source>
        <strain evidence="3">M29</strain>
    </source>
</reference>
<keyword evidence="1" id="KW-0812">Transmembrane</keyword>
<dbReference type="InterPro" id="IPR003848">
    <property type="entry name" value="DUF218"/>
</dbReference>
<evidence type="ECO:0000256" key="1">
    <source>
        <dbReference type="SAM" id="Phobius"/>
    </source>
</evidence>
<name>A0ABT9ACY8_9BACT</name>
<evidence type="ECO:0000313" key="4">
    <source>
        <dbReference type="Proteomes" id="UP001167796"/>
    </source>
</evidence>
<dbReference type="Proteomes" id="UP001167796">
    <property type="component" value="Unassembled WGS sequence"/>
</dbReference>
<feature type="transmembrane region" description="Helical" evidence="1">
    <location>
        <begin position="12"/>
        <end position="29"/>
    </location>
</feature>
<comment type="caution">
    <text evidence="3">The sequence shown here is derived from an EMBL/GenBank/DDBJ whole genome shotgun (WGS) entry which is preliminary data.</text>
</comment>
<dbReference type="PANTHER" id="PTHR30336:SF4">
    <property type="entry name" value="ENVELOPE BIOGENESIS FACTOR ELYC"/>
    <property type="match status" value="1"/>
</dbReference>
<dbReference type="EMBL" id="JAUQSX010000007">
    <property type="protein sequence ID" value="MDO7847721.1"/>
    <property type="molecule type" value="Genomic_DNA"/>
</dbReference>
<accession>A0ABT9ACY8</accession>
<gene>
    <name evidence="3" type="ORF">Q5H92_15230</name>
</gene>
<organism evidence="3 4">
    <name type="scientific">Hymenobacter mellowenesis</name>
    <dbReference type="NCBI Taxonomy" id="3063995"/>
    <lineage>
        <taxon>Bacteria</taxon>
        <taxon>Pseudomonadati</taxon>
        <taxon>Bacteroidota</taxon>
        <taxon>Cytophagia</taxon>
        <taxon>Cytophagales</taxon>
        <taxon>Hymenobacteraceae</taxon>
        <taxon>Hymenobacter</taxon>
    </lineage>
</organism>
<feature type="domain" description="DUF218" evidence="2">
    <location>
        <begin position="77"/>
        <end position="245"/>
    </location>
</feature>
<keyword evidence="4" id="KW-1185">Reference proteome</keyword>
<keyword evidence="1" id="KW-1133">Transmembrane helix</keyword>
<dbReference type="RefSeq" id="WP_305012403.1">
    <property type="nucleotide sequence ID" value="NZ_JAUQSX010000007.1"/>
</dbReference>
<evidence type="ECO:0000313" key="3">
    <source>
        <dbReference type="EMBL" id="MDO7847721.1"/>
    </source>
</evidence>
<protein>
    <submittedName>
        <fullName evidence="3">YdcF family protein</fullName>
    </submittedName>
</protein>
<dbReference type="CDD" id="cd06259">
    <property type="entry name" value="YdcF-like"/>
    <property type="match status" value="1"/>
</dbReference>
<evidence type="ECO:0000259" key="2">
    <source>
        <dbReference type="Pfam" id="PF02698"/>
    </source>
</evidence>